<dbReference type="InterPro" id="IPR000504">
    <property type="entry name" value="RRM_dom"/>
</dbReference>
<dbReference type="InterPro" id="IPR012921">
    <property type="entry name" value="SPOC_C"/>
</dbReference>
<dbReference type="FunCoup" id="A0A1U8B7V6">
    <property type="interactions" value="2456"/>
</dbReference>
<protein>
    <submittedName>
        <fullName evidence="5">Uncharacterized protein LOC104608162</fullName>
    </submittedName>
</protein>
<dbReference type="Pfam" id="PF07744">
    <property type="entry name" value="SPOC"/>
    <property type="match status" value="1"/>
</dbReference>
<dbReference type="KEGG" id="nnu:104608162"/>
<feature type="region of interest" description="Disordered" evidence="2">
    <location>
        <begin position="1"/>
        <end position="32"/>
    </location>
</feature>
<dbReference type="OMA" id="MYNWSLA"/>
<dbReference type="STRING" id="4432.A0A1U8B7V6"/>
<dbReference type="CDD" id="cd00590">
    <property type="entry name" value="RRM_SF"/>
    <property type="match status" value="2"/>
</dbReference>
<evidence type="ECO:0000256" key="1">
    <source>
        <dbReference type="PROSITE-ProRule" id="PRU00176"/>
    </source>
</evidence>
<dbReference type="InParanoid" id="A0A1U8B7V6"/>
<keyword evidence="1" id="KW-0694">RNA-binding</keyword>
<feature type="compositionally biased region" description="Polar residues" evidence="2">
    <location>
        <begin position="1180"/>
        <end position="1189"/>
    </location>
</feature>
<dbReference type="PANTHER" id="PTHR21494">
    <property type="entry name" value="ACTIVATING SIGNAL COINTEGRATOR 1 COMPLEX SUBUNIT 2 ASC-1 COMPLEX SUBUNIT P100"/>
    <property type="match status" value="1"/>
</dbReference>
<evidence type="ECO:0000313" key="5">
    <source>
        <dbReference type="RefSeq" id="XP_010272361.1"/>
    </source>
</evidence>
<dbReference type="PROSITE" id="PS50102">
    <property type="entry name" value="RRM"/>
    <property type="match status" value="1"/>
</dbReference>
<keyword evidence="4" id="KW-1185">Reference proteome</keyword>
<feature type="compositionally biased region" description="Basic and acidic residues" evidence="2">
    <location>
        <begin position="461"/>
        <end position="489"/>
    </location>
</feature>
<feature type="region of interest" description="Disordered" evidence="2">
    <location>
        <begin position="398"/>
        <end position="418"/>
    </location>
</feature>
<name>A0A1U8B7V6_NELNU</name>
<proteinExistence type="predicted"/>
<dbReference type="GeneID" id="104608162"/>
<feature type="region of interest" description="Disordered" evidence="2">
    <location>
        <begin position="1130"/>
        <end position="1190"/>
    </location>
</feature>
<dbReference type="CDD" id="cd21546">
    <property type="entry name" value="SPOC_FPA-like"/>
    <property type="match status" value="1"/>
</dbReference>
<feature type="region of interest" description="Disordered" evidence="2">
    <location>
        <begin position="435"/>
        <end position="489"/>
    </location>
</feature>
<dbReference type="OrthoDB" id="5577209at2759"/>
<dbReference type="InterPro" id="IPR052586">
    <property type="entry name" value="ASCC2"/>
</dbReference>
<dbReference type="GO" id="GO:0003723">
    <property type="term" value="F:RNA binding"/>
    <property type="evidence" value="ECO:0007669"/>
    <property type="project" value="UniProtKB-UniRule"/>
</dbReference>
<reference evidence="5" key="1">
    <citation type="submission" date="2025-08" db="UniProtKB">
        <authorList>
            <consortium name="RefSeq"/>
        </authorList>
    </citation>
    <scope>IDENTIFICATION</scope>
</reference>
<organism evidence="4 5">
    <name type="scientific">Nelumbo nucifera</name>
    <name type="common">Sacred lotus</name>
    <dbReference type="NCBI Taxonomy" id="4432"/>
    <lineage>
        <taxon>Eukaryota</taxon>
        <taxon>Viridiplantae</taxon>
        <taxon>Streptophyta</taxon>
        <taxon>Embryophyta</taxon>
        <taxon>Tracheophyta</taxon>
        <taxon>Spermatophyta</taxon>
        <taxon>Magnoliopsida</taxon>
        <taxon>Proteales</taxon>
        <taxon>Nelumbonaceae</taxon>
        <taxon>Nelumbo</taxon>
    </lineage>
</organism>
<dbReference type="SUPFAM" id="SSF54928">
    <property type="entry name" value="RNA-binding domain, RBD"/>
    <property type="match status" value="1"/>
</dbReference>
<dbReference type="GO" id="GO:0043130">
    <property type="term" value="F:ubiquitin binding"/>
    <property type="evidence" value="ECO:0000318"/>
    <property type="project" value="GO_Central"/>
</dbReference>
<feature type="domain" description="RRM" evidence="3">
    <location>
        <begin position="584"/>
        <end position="656"/>
    </location>
</feature>
<gene>
    <name evidence="5" type="primary">LOC104608162</name>
</gene>
<dbReference type="PANTHER" id="PTHR21494:SF2">
    <property type="entry name" value="NUCLEIC ACID BINDING PROTEIN"/>
    <property type="match status" value="1"/>
</dbReference>
<feature type="compositionally biased region" description="Pro residues" evidence="2">
    <location>
        <begin position="1132"/>
        <end position="1179"/>
    </location>
</feature>
<dbReference type="Gene3D" id="3.30.70.330">
    <property type="match status" value="1"/>
</dbReference>
<dbReference type="Proteomes" id="UP000189703">
    <property type="component" value="Unplaced"/>
</dbReference>
<sequence length="1458" mass="160211">MASTEQPLKKRKLYEPASEPQQVFASPPSHEEIMRKRRNREEIRNVYDCYRRIRFCISQKDAHLMPDFEQAYLSLITASRGCTSAQRIVAELIPRYASYCPTALEAAAKVAVNMYNWSLAVIIRGDDTDGVAFQTAKACSFGLVEICCTAASEAPTSSVIRGICSAVFLNVLTFFVSSFEGKDIYQIGDREIEKIQDSKDSFCEIKQKIADEDETEVSKLFKFRALSLLRIFFLCPKNLLAACFELFISGATDGVCKGHYFLRQVTNQFGVDDVTRPSDQINDDQPCTVSVQTNTEGTAVSSEGLKSDDNHMLENASIVSKNCLMGLVIRKDQPLKAWIFSRYKKLCKSVGSEAVSEISSALGRVFESFIELVEKAESQEDSDEDSSDPSKYISRQYLMPRITSQHDNPGEISRKGSNSRIYDLSVGDAFYEDRESADKVSGRSGKPCGPVVPHGPVSESSNHKCGEPGSTKDLETGERGDSHYDRTSVRKDLVKSQLLSPATRKPLEFTKDAFEGGGHLAHFEKNQVSNMDLGLSAMKSTSGVGITVLSSSKQQFPLRYPSTGQTVWYSDGDPAAMDIYSASQHLWLGCLGPEASETLVRFQIEKFGPIENFFFFPAKGFALVEFRNIMDAIKAHEHMRGSSPWGACLRIKFLDIGLGSRGAISGVAVGASCHVYIGKVSSQWAKDEILHELRKVGFKSPRMVIDLSSESALLMEFETAEEATTVMVHLRQHRKENEYNLQLTRTLTLNAGSDDVARSHMEGARFGPTPIRADFRNTNLGSMAVSMSGSPCVTSVLDSPVDSCKTRMSQLSSLLSSLCTKYNIGQSSSSFESHTFRNHHSLNIRDEDRVPTNTLWIGQPDTGSSFVTDDELTTICNLAVGNVGSVVRLTQANMQMGSCFLVEFSSIDAAIAALKNLRNCPGMFFQAHFSQPGEHHNTPFTVKSGNKTHELVSPRIKLESRGASVQGGHAFQTNWTIPGCAEMLEVGVRKVDNLDGYDSGMTVDHSQADVHAVSNASEQLWMYKKPETELQFSAPGSMPCPPAATQGIVPPPPPPPIQTSMFMRPVYLAPNNSWEKQSMNHPLPLNQISPGIMPNSIHVNAGPAPFLPASVTPLAQISGNSMQFDQMVALPTLPPLSPPPPPPPDMPPPLPPSPPPLPLSQPPLVPPPPSSPPPLPPSVEPSNTENAGQPLQYPWQGALCKSGVHYCTIYAHREDSDVCKYSNAMSEPTEWPVRLDMTKRTDFRHVKSTFSSTPPHKREVCRLLPVTAGDHKGFQDFISYLKQRECAGVIKIPSGKSMWARLLFILPYSTDTCSMFSIAPNPSECLIALVLPKETSFEWNAELVDICSALLVNHPDDIVWVLPFWLMEEVEIASHPKSIGFSQINITPNPAPVDQMPASCCRAYSDGSFTVTGSSGFGLLLFSGSNSFFKARCGPCRAVSAEFAEFFAILECCLAVDR</sequence>
<dbReference type="SMART" id="SM00360">
    <property type="entry name" value="RRM"/>
    <property type="match status" value="2"/>
</dbReference>
<dbReference type="RefSeq" id="XP_010272361.1">
    <property type="nucleotide sequence ID" value="XM_010274059.2"/>
</dbReference>
<dbReference type="InterPro" id="IPR012677">
    <property type="entry name" value="Nucleotide-bd_a/b_plait_sf"/>
</dbReference>
<evidence type="ECO:0000313" key="4">
    <source>
        <dbReference type="Proteomes" id="UP000189703"/>
    </source>
</evidence>
<dbReference type="Pfam" id="PF00076">
    <property type="entry name" value="RRM_1"/>
    <property type="match status" value="1"/>
</dbReference>
<dbReference type="eggNOG" id="ENOG502QWJS">
    <property type="taxonomic scope" value="Eukaryota"/>
</dbReference>
<evidence type="ECO:0000256" key="2">
    <source>
        <dbReference type="SAM" id="MobiDB-lite"/>
    </source>
</evidence>
<dbReference type="InterPro" id="IPR035979">
    <property type="entry name" value="RBD_domain_sf"/>
</dbReference>
<evidence type="ECO:0000259" key="3">
    <source>
        <dbReference type="PROSITE" id="PS50102"/>
    </source>
</evidence>
<accession>A0A1U8B7V6</accession>